<protein>
    <recommendedName>
        <fullName evidence="3">Glycosyltransferase family 1 protein</fullName>
    </recommendedName>
</protein>
<evidence type="ECO:0000313" key="1">
    <source>
        <dbReference type="EMBL" id="MBB2191921.1"/>
    </source>
</evidence>
<name>A0A7W4JVY4_9PROT</name>
<evidence type="ECO:0008006" key="3">
    <source>
        <dbReference type="Google" id="ProtNLM"/>
    </source>
</evidence>
<reference evidence="1 2" key="1">
    <citation type="submission" date="2020-04" db="EMBL/GenBank/DDBJ databases">
        <title>Description of novel Gluconacetobacter.</title>
        <authorList>
            <person name="Sombolestani A."/>
        </authorList>
    </citation>
    <scope>NUCLEOTIDE SEQUENCE [LARGE SCALE GENOMIC DNA]</scope>
    <source>
        <strain evidence="1 2">LMG 21311</strain>
    </source>
</reference>
<gene>
    <name evidence="1" type="ORF">HLH34_18480</name>
</gene>
<comment type="caution">
    <text evidence="1">The sequence shown here is derived from an EMBL/GenBank/DDBJ whole genome shotgun (WGS) entry which is preliminary data.</text>
</comment>
<sequence>MTTGRPDPAHRMLTSPAFPHIPSDLLARAVSSLGKLAYFSDDDYYGLHRDIVDNAAEHALLHGVGEGRQLFRKDRIARALVSTTPPDRAYPPQIADDDRNRLAAHGITIYASSLGNVFMTEIARDLAMNIGELGIPTRIRDETSDREDTDGIAIYVAPHEFFSMGQGRTWLRDRNIRNAFMYNTEQIPSPWFTSALPMLLLARGVFDIAYQPACLFAQAGIAAMHWEPGMDARPALPDEFDRMHPLFRTLPPDARDGRDDARWQDRPIDLCFFGTTSPRRDDILSYLAAPFSPYRTCIHYRRQALGPIGTRFEERSLTRLSRYITQRSKISLNIHRDEFCYFEWHRMVCQGMAMGTAVVTDPCLPHPRFRPGVHYFQENARHIPNLVDWLLRDPEGQRQAAEVAHNARDAACSPAPRRAAAGMAVNFMLSHLQGAC</sequence>
<dbReference type="Proteomes" id="UP000555756">
    <property type="component" value="Unassembled WGS sequence"/>
</dbReference>
<evidence type="ECO:0000313" key="2">
    <source>
        <dbReference type="Proteomes" id="UP000555756"/>
    </source>
</evidence>
<accession>A0A7W4JVY4</accession>
<keyword evidence="2" id="KW-1185">Reference proteome</keyword>
<dbReference type="AlphaFoldDB" id="A0A7W4JVY4"/>
<dbReference type="EMBL" id="JABEQF010000027">
    <property type="protein sequence ID" value="MBB2191921.1"/>
    <property type="molecule type" value="Genomic_DNA"/>
</dbReference>
<dbReference type="RefSeq" id="WP_183121030.1">
    <property type="nucleotide sequence ID" value="NZ_JABEQF010000027.1"/>
</dbReference>
<proteinExistence type="predicted"/>
<organism evidence="1 2">
    <name type="scientific">Gluconacetobacter azotocaptans</name>
    <dbReference type="NCBI Taxonomy" id="142834"/>
    <lineage>
        <taxon>Bacteria</taxon>
        <taxon>Pseudomonadati</taxon>
        <taxon>Pseudomonadota</taxon>
        <taxon>Alphaproteobacteria</taxon>
        <taxon>Acetobacterales</taxon>
        <taxon>Acetobacteraceae</taxon>
        <taxon>Gluconacetobacter</taxon>
    </lineage>
</organism>